<name>A0A672YUM0_9TELE</name>
<keyword evidence="4" id="KW-1185">Reference proteome</keyword>
<dbReference type="PROSITE" id="PS50041">
    <property type="entry name" value="C_TYPE_LECTIN_2"/>
    <property type="match status" value="1"/>
</dbReference>
<dbReference type="SMART" id="SM00034">
    <property type="entry name" value="CLECT"/>
    <property type="match status" value="1"/>
</dbReference>
<dbReference type="InterPro" id="IPR016186">
    <property type="entry name" value="C-type_lectin-like/link_sf"/>
</dbReference>
<dbReference type="PANTHER" id="PTHR45784">
    <property type="entry name" value="C-TYPE LECTIN DOMAIN FAMILY 20 MEMBER A-RELATED"/>
    <property type="match status" value="1"/>
</dbReference>
<reference evidence="3" key="3">
    <citation type="submission" date="2025-09" db="UniProtKB">
        <authorList>
            <consortium name="Ensembl"/>
        </authorList>
    </citation>
    <scope>IDENTIFICATION</scope>
</reference>
<evidence type="ECO:0000313" key="3">
    <source>
        <dbReference type="Ensembl" id="ENSSORP00005008288.1"/>
    </source>
</evidence>
<evidence type="ECO:0000259" key="2">
    <source>
        <dbReference type="PROSITE" id="PS50041"/>
    </source>
</evidence>
<dbReference type="Proteomes" id="UP000472271">
    <property type="component" value="Chromosome 3"/>
</dbReference>
<dbReference type="InParanoid" id="A0A672YUM0"/>
<dbReference type="InterPro" id="IPR016187">
    <property type="entry name" value="CTDL_fold"/>
</dbReference>
<dbReference type="CDD" id="cd00037">
    <property type="entry name" value="CLECT"/>
    <property type="match status" value="1"/>
</dbReference>
<keyword evidence="1" id="KW-1015">Disulfide bond</keyword>
<dbReference type="PROSITE" id="PS00615">
    <property type="entry name" value="C_TYPE_LECTIN_1"/>
    <property type="match status" value="1"/>
</dbReference>
<evidence type="ECO:0000256" key="1">
    <source>
        <dbReference type="ARBA" id="ARBA00023157"/>
    </source>
</evidence>
<dbReference type="Pfam" id="PF00059">
    <property type="entry name" value="Lectin_C"/>
    <property type="match status" value="1"/>
</dbReference>
<protein>
    <recommendedName>
        <fullName evidence="2">C-type lectin domain-containing protein</fullName>
    </recommendedName>
</protein>
<dbReference type="SUPFAM" id="SSF56436">
    <property type="entry name" value="C-type lectin-like"/>
    <property type="match status" value="1"/>
</dbReference>
<dbReference type="Gene3D" id="3.10.100.10">
    <property type="entry name" value="Mannose-Binding Protein A, subunit A"/>
    <property type="match status" value="1"/>
</dbReference>
<accession>A0A672YUM0</accession>
<dbReference type="AlphaFoldDB" id="A0A672YUM0"/>
<proteinExistence type="predicted"/>
<organism evidence="3 4">
    <name type="scientific">Sphaeramia orbicularis</name>
    <name type="common">orbiculate cardinalfish</name>
    <dbReference type="NCBI Taxonomy" id="375764"/>
    <lineage>
        <taxon>Eukaryota</taxon>
        <taxon>Metazoa</taxon>
        <taxon>Chordata</taxon>
        <taxon>Craniata</taxon>
        <taxon>Vertebrata</taxon>
        <taxon>Euteleostomi</taxon>
        <taxon>Actinopterygii</taxon>
        <taxon>Neopterygii</taxon>
        <taxon>Teleostei</taxon>
        <taxon>Neoteleostei</taxon>
        <taxon>Acanthomorphata</taxon>
        <taxon>Gobiaria</taxon>
        <taxon>Kurtiformes</taxon>
        <taxon>Apogonoidei</taxon>
        <taxon>Apogonidae</taxon>
        <taxon>Apogoninae</taxon>
        <taxon>Sphaeramia</taxon>
    </lineage>
</organism>
<reference evidence="3" key="2">
    <citation type="submission" date="2025-08" db="UniProtKB">
        <authorList>
            <consortium name="Ensembl"/>
        </authorList>
    </citation>
    <scope>IDENTIFICATION</scope>
</reference>
<dbReference type="InterPro" id="IPR018378">
    <property type="entry name" value="C-type_lectin_CS"/>
</dbReference>
<sequence length="173" mass="20279">LDMTNCEAETEALWYCLSFKCSLWSVSDAAALSYCSELLVHHYIYFNTSMNWTDAQRYCRDNNMDLAKFERREDIDRLNRPKQVQGLVWIGLMDDPRSWKGLMGNDANSWRWSATREFSKTGYHNWGTGEPNDSGSFLVCVQMSDGKWWDEDCEMELNFVCYTGKKTYIMMNS</sequence>
<reference evidence="3" key="1">
    <citation type="submission" date="2019-06" db="EMBL/GenBank/DDBJ databases">
        <authorList>
            <consortium name="Wellcome Sanger Institute Data Sharing"/>
        </authorList>
    </citation>
    <scope>NUCLEOTIDE SEQUENCE [LARGE SCALE GENOMIC DNA]</scope>
</reference>
<dbReference type="PANTHER" id="PTHR45784:SF3">
    <property type="entry name" value="C-TYPE LECTIN DOMAIN FAMILY 4 MEMBER K-LIKE-RELATED"/>
    <property type="match status" value="1"/>
</dbReference>
<dbReference type="InterPro" id="IPR001304">
    <property type="entry name" value="C-type_lectin-like"/>
</dbReference>
<feature type="domain" description="C-type lectin" evidence="2">
    <location>
        <begin position="43"/>
        <end position="162"/>
    </location>
</feature>
<evidence type="ECO:0000313" key="4">
    <source>
        <dbReference type="Proteomes" id="UP000472271"/>
    </source>
</evidence>
<dbReference type="Ensembl" id="ENSSORT00005008576.1">
    <property type="protein sequence ID" value="ENSSORP00005008288.1"/>
    <property type="gene ID" value="ENSSORG00005004610.1"/>
</dbReference>